<protein>
    <recommendedName>
        <fullName evidence="6">DDE-1 domain-containing protein</fullName>
    </recommendedName>
</protein>
<dbReference type="Pfam" id="PF03184">
    <property type="entry name" value="DDE_1"/>
    <property type="match status" value="1"/>
</dbReference>
<dbReference type="Gene3D" id="1.10.10.60">
    <property type="entry name" value="Homeodomain-like"/>
    <property type="match status" value="1"/>
</dbReference>
<feature type="non-terminal residue" evidence="4">
    <location>
        <position position="1"/>
    </location>
</feature>
<dbReference type="PANTHER" id="PTHR19303:SF73">
    <property type="entry name" value="PROTEIN PDC2"/>
    <property type="match status" value="1"/>
</dbReference>
<dbReference type="OrthoDB" id="3931433at2759"/>
<feature type="domain" description="HTH CENPB-type" evidence="3">
    <location>
        <begin position="37"/>
        <end position="86"/>
    </location>
</feature>
<evidence type="ECO:0000313" key="5">
    <source>
        <dbReference type="Proteomes" id="UP000799428"/>
    </source>
</evidence>
<organism evidence="4 5">
    <name type="scientific">Pleomassaria siparia CBS 279.74</name>
    <dbReference type="NCBI Taxonomy" id="1314801"/>
    <lineage>
        <taxon>Eukaryota</taxon>
        <taxon>Fungi</taxon>
        <taxon>Dikarya</taxon>
        <taxon>Ascomycota</taxon>
        <taxon>Pezizomycotina</taxon>
        <taxon>Dothideomycetes</taxon>
        <taxon>Pleosporomycetidae</taxon>
        <taxon>Pleosporales</taxon>
        <taxon>Pleomassariaceae</taxon>
        <taxon>Pleomassaria</taxon>
    </lineage>
</organism>
<dbReference type="SUPFAM" id="SSF46689">
    <property type="entry name" value="Homeodomain-like"/>
    <property type="match status" value="1"/>
</dbReference>
<proteinExistence type="predicted"/>
<dbReference type="Proteomes" id="UP000799428">
    <property type="component" value="Unassembled WGS sequence"/>
</dbReference>
<dbReference type="InterPro" id="IPR009057">
    <property type="entry name" value="Homeodomain-like_sf"/>
</dbReference>
<dbReference type="PANTHER" id="PTHR19303">
    <property type="entry name" value="TRANSPOSON"/>
    <property type="match status" value="1"/>
</dbReference>
<sequence length="309" mass="35436">ALAKWASTHLSTNRASVSNDDFHLSVYQVKHTGNPKWLELKAALFEWHMRSQLTRCPVTEHMIQETAKTLWQRLPSCAGKLMPRFSNCYNMDEATLFYGLTPKWTLATGAELEKREEIRLTVTLCCNANGSDKLDPWFISKAKSPRALGGEDNTAIANLPCVYCVEWLRWFNAKIARRRVLLLLDSFSAHKKTVQLLLEEQGGLQNTAYIESLAMALQNIGVIRPAKNLTRFVNLTDEEVIDVDLANLIEHIQAILALETLIRYECSQKKTVYKNYVKPLEGYLSRVSRRVTKDTLSRARQTLIYYYFN</sequence>
<gene>
    <name evidence="4" type="ORF">K504DRAFT_456721</name>
</gene>
<dbReference type="GO" id="GO:0003677">
    <property type="term" value="F:DNA binding"/>
    <property type="evidence" value="ECO:0007669"/>
    <property type="project" value="UniProtKB-KW"/>
</dbReference>
<dbReference type="GO" id="GO:0005634">
    <property type="term" value="C:nucleus"/>
    <property type="evidence" value="ECO:0007669"/>
    <property type="project" value="TreeGrafter"/>
</dbReference>
<dbReference type="AlphaFoldDB" id="A0A6G1KQ87"/>
<dbReference type="InterPro" id="IPR006600">
    <property type="entry name" value="HTH_CenpB_DNA-bd_dom"/>
</dbReference>
<evidence type="ECO:0000259" key="3">
    <source>
        <dbReference type="Pfam" id="PF03221"/>
    </source>
</evidence>
<evidence type="ECO:0000256" key="1">
    <source>
        <dbReference type="ARBA" id="ARBA00023125"/>
    </source>
</evidence>
<dbReference type="InterPro" id="IPR050863">
    <property type="entry name" value="CenT-Element_Derived"/>
</dbReference>
<dbReference type="InterPro" id="IPR004875">
    <property type="entry name" value="DDE_SF_endonuclease_dom"/>
</dbReference>
<name>A0A6G1KQ87_9PLEO</name>
<evidence type="ECO:0008006" key="6">
    <source>
        <dbReference type="Google" id="ProtNLM"/>
    </source>
</evidence>
<accession>A0A6G1KQ87</accession>
<keyword evidence="1" id="KW-0238">DNA-binding</keyword>
<dbReference type="Pfam" id="PF03221">
    <property type="entry name" value="HTH_Tnp_Tc5"/>
    <property type="match status" value="1"/>
</dbReference>
<dbReference type="EMBL" id="MU005764">
    <property type="protein sequence ID" value="KAF2714487.1"/>
    <property type="molecule type" value="Genomic_DNA"/>
</dbReference>
<feature type="domain" description="DDE-1" evidence="2">
    <location>
        <begin position="119"/>
        <end position="210"/>
    </location>
</feature>
<evidence type="ECO:0000259" key="2">
    <source>
        <dbReference type="Pfam" id="PF03184"/>
    </source>
</evidence>
<keyword evidence="5" id="KW-1185">Reference proteome</keyword>
<evidence type="ECO:0000313" key="4">
    <source>
        <dbReference type="EMBL" id="KAF2714487.1"/>
    </source>
</evidence>
<reference evidence="4" key="1">
    <citation type="journal article" date="2020" name="Stud. Mycol.">
        <title>101 Dothideomycetes genomes: a test case for predicting lifestyles and emergence of pathogens.</title>
        <authorList>
            <person name="Haridas S."/>
            <person name="Albert R."/>
            <person name="Binder M."/>
            <person name="Bloem J."/>
            <person name="Labutti K."/>
            <person name="Salamov A."/>
            <person name="Andreopoulos B."/>
            <person name="Baker S."/>
            <person name="Barry K."/>
            <person name="Bills G."/>
            <person name="Bluhm B."/>
            <person name="Cannon C."/>
            <person name="Castanera R."/>
            <person name="Culley D."/>
            <person name="Daum C."/>
            <person name="Ezra D."/>
            <person name="Gonzalez J."/>
            <person name="Henrissat B."/>
            <person name="Kuo A."/>
            <person name="Liang C."/>
            <person name="Lipzen A."/>
            <person name="Lutzoni F."/>
            <person name="Magnuson J."/>
            <person name="Mondo S."/>
            <person name="Nolan M."/>
            <person name="Ohm R."/>
            <person name="Pangilinan J."/>
            <person name="Park H.-J."/>
            <person name="Ramirez L."/>
            <person name="Alfaro M."/>
            <person name="Sun H."/>
            <person name="Tritt A."/>
            <person name="Yoshinaga Y."/>
            <person name="Zwiers L.-H."/>
            <person name="Turgeon B."/>
            <person name="Goodwin S."/>
            <person name="Spatafora J."/>
            <person name="Crous P."/>
            <person name="Grigoriev I."/>
        </authorList>
    </citation>
    <scope>NUCLEOTIDE SEQUENCE</scope>
    <source>
        <strain evidence="4">CBS 279.74</strain>
    </source>
</reference>